<gene>
    <name evidence="1" type="ORF">L1987_59323</name>
</gene>
<reference evidence="2" key="1">
    <citation type="journal article" date="2022" name="Mol. Ecol. Resour.">
        <title>The genomes of chicory, endive, great burdock and yacon provide insights into Asteraceae palaeo-polyploidization history and plant inulin production.</title>
        <authorList>
            <person name="Fan W."/>
            <person name="Wang S."/>
            <person name="Wang H."/>
            <person name="Wang A."/>
            <person name="Jiang F."/>
            <person name="Liu H."/>
            <person name="Zhao H."/>
            <person name="Xu D."/>
            <person name="Zhang Y."/>
        </authorList>
    </citation>
    <scope>NUCLEOTIDE SEQUENCE [LARGE SCALE GENOMIC DNA]</scope>
    <source>
        <strain evidence="2">cv. Yunnan</strain>
    </source>
</reference>
<organism evidence="1 2">
    <name type="scientific">Smallanthus sonchifolius</name>
    <dbReference type="NCBI Taxonomy" id="185202"/>
    <lineage>
        <taxon>Eukaryota</taxon>
        <taxon>Viridiplantae</taxon>
        <taxon>Streptophyta</taxon>
        <taxon>Embryophyta</taxon>
        <taxon>Tracheophyta</taxon>
        <taxon>Spermatophyta</taxon>
        <taxon>Magnoliopsida</taxon>
        <taxon>eudicotyledons</taxon>
        <taxon>Gunneridae</taxon>
        <taxon>Pentapetalae</taxon>
        <taxon>asterids</taxon>
        <taxon>campanulids</taxon>
        <taxon>Asterales</taxon>
        <taxon>Asteraceae</taxon>
        <taxon>Asteroideae</taxon>
        <taxon>Heliantheae alliance</taxon>
        <taxon>Millerieae</taxon>
        <taxon>Smallanthus</taxon>
    </lineage>
</organism>
<evidence type="ECO:0000313" key="1">
    <source>
        <dbReference type="EMBL" id="KAI3741649.1"/>
    </source>
</evidence>
<dbReference type="Proteomes" id="UP001056120">
    <property type="component" value="Linkage Group LG20"/>
</dbReference>
<comment type="caution">
    <text evidence="1">The sequence shown here is derived from an EMBL/GenBank/DDBJ whole genome shotgun (WGS) entry which is preliminary data.</text>
</comment>
<proteinExistence type="predicted"/>
<sequence>MEESQTDGACRFRKLHSDNQLGDSGAQRVAQILWSTGNLDEPIPSGFYSILPERRLKEKFDMIPSLEELHALESEGFKLNVIVVDMQKDKKVSMLQQLALTLSKGLTSNPAAVIKKIGGLVCDFYKLPNVELSYAKGAWEEVYNVYNQGIQMLGQIKHGFCHPRAILFKVLADTVGLDCRLMVGLPKEGELERADSHRHVSVIVELNSNELLVDIVRYPGHLVPFSTKAVYISHVYVIGQGDSGENDSCDSPTEPNSPVHGAAENSDECLLPGEPNVANAAWGRNKNAHTEQSTPSSSPEHYLFRGPGRSILGGQRDSAREPGSEMTVSRSAGASPVGSRRRRRRSSATVIPEIGDDIVRLILQVVRAMNDTLKRSHPPRELVDEHGISPDHQENASGSHNHRRQTSCPKAISLPSSPQKYRTHADGSESNGTEKLEGNFDMITTWNKLLESTSIGNEPWFPYHEWNIHYSELMVGSRVGIGFFGEVFRGTWNGIEVAIKVLLEQEVTAENIEDFCNEISILSRLRHPNVNKHWIVKICDFGLSRVLTTEHMRDCSSAGTPEWMAPELIRNEPFTEKCDIFSLGVIIWELCTLHRPWEGIPSAQVVRAVGHDGTRLEIPEGPLGNLIAVIGVLSLHIYFRLLGRTRPTTKLRRNPLTLDELRDADIIFLIAGFPDMNKMTGDRSANNKTHIPRKPLAGHRNPNSTMPAFKTPFNGYAVKFSPFYEQRLAVATAQNFGILGNGRLHVIDLSPAGPIAEIAAFDTADGVYDVSWSESHDSLLIAAIADGSVKLYDLSLPPTSNPVRSLSEHTRETHSVDYNAVRRDSFISSSWDDTIKLWTIDRPTSVRTFKEHAYCVYSAAWNPRHADVFASASGDCTARIWDVREPGSTMILPAHEFEILSCDWNKYDDAIIATSSVDKSIKVWDVRNYRVPVAVLNGHSYAVRKVKFSPHRASVMVSCSYDMSVCMWDYMVEDSLIGRYDHHTEFAVGVDMSVLVEGLLASTGWDELVYVWQHGTDPKAP</sequence>
<accession>A0ACB9D4Z7</accession>
<protein>
    <submittedName>
        <fullName evidence="1">Uncharacterized protein</fullName>
    </submittedName>
</protein>
<dbReference type="EMBL" id="CM042037">
    <property type="protein sequence ID" value="KAI3741649.1"/>
    <property type="molecule type" value="Genomic_DNA"/>
</dbReference>
<keyword evidence="2" id="KW-1185">Reference proteome</keyword>
<evidence type="ECO:0000313" key="2">
    <source>
        <dbReference type="Proteomes" id="UP001056120"/>
    </source>
</evidence>
<reference evidence="1 2" key="2">
    <citation type="journal article" date="2022" name="Mol. Ecol. Resour.">
        <title>The genomes of chicory, endive, great burdock and yacon provide insights into Asteraceae paleo-polyploidization history and plant inulin production.</title>
        <authorList>
            <person name="Fan W."/>
            <person name="Wang S."/>
            <person name="Wang H."/>
            <person name="Wang A."/>
            <person name="Jiang F."/>
            <person name="Liu H."/>
            <person name="Zhao H."/>
            <person name="Xu D."/>
            <person name="Zhang Y."/>
        </authorList>
    </citation>
    <scope>NUCLEOTIDE SEQUENCE [LARGE SCALE GENOMIC DNA]</scope>
    <source>
        <strain evidence="2">cv. Yunnan</strain>
        <tissue evidence="1">Leaves</tissue>
    </source>
</reference>
<name>A0ACB9D4Z7_9ASTR</name>